<reference evidence="1 2" key="1">
    <citation type="submission" date="2017-05" db="EMBL/GenBank/DDBJ databases">
        <authorList>
            <person name="Varghese N."/>
            <person name="Submissions S."/>
        </authorList>
    </citation>
    <scope>NUCLEOTIDE SEQUENCE [LARGE SCALE GENOMIC DNA]</scope>
    <source>
        <strain evidence="1 2">DSM 15522</strain>
    </source>
</reference>
<evidence type="ECO:0008006" key="3">
    <source>
        <dbReference type="Google" id="ProtNLM"/>
    </source>
</evidence>
<dbReference type="Proteomes" id="UP001157911">
    <property type="component" value="Unassembled WGS sequence"/>
</dbReference>
<proteinExistence type="predicted"/>
<keyword evidence="2" id="KW-1185">Reference proteome</keyword>
<gene>
    <name evidence="1" type="ORF">SAMN06265339_0880</name>
</gene>
<evidence type="ECO:0000313" key="2">
    <source>
        <dbReference type="Proteomes" id="UP001157911"/>
    </source>
</evidence>
<dbReference type="EMBL" id="FXUB01000002">
    <property type="protein sequence ID" value="SMP11094.1"/>
    <property type="molecule type" value="Genomic_DNA"/>
</dbReference>
<protein>
    <recommendedName>
        <fullName evidence="3">CdiI immunity protein domain-containing protein</fullName>
    </recommendedName>
</protein>
<organism evidence="1 2">
    <name type="scientific">Desulfurobacterium pacificum</name>
    <dbReference type="NCBI Taxonomy" id="240166"/>
    <lineage>
        <taxon>Bacteria</taxon>
        <taxon>Pseudomonadati</taxon>
        <taxon>Aquificota</taxon>
        <taxon>Aquificia</taxon>
        <taxon>Desulfurobacteriales</taxon>
        <taxon>Desulfurobacteriaceae</taxon>
        <taxon>Desulfurobacterium</taxon>
    </lineage>
</organism>
<sequence>MSEKIERLARTIVADFFLYNQDKIDRGLLNDTFFELLGGELEDSVKFFEEHGGRGNLTIFWDTLFNRLMQREAKLVEGRAT</sequence>
<accession>A0ABY1NKE7</accession>
<dbReference type="RefSeq" id="WP_283400366.1">
    <property type="nucleotide sequence ID" value="NZ_FXUB01000002.1"/>
</dbReference>
<name>A0ABY1NKE7_9BACT</name>
<comment type="caution">
    <text evidence="1">The sequence shown here is derived from an EMBL/GenBank/DDBJ whole genome shotgun (WGS) entry which is preliminary data.</text>
</comment>
<evidence type="ECO:0000313" key="1">
    <source>
        <dbReference type="EMBL" id="SMP11094.1"/>
    </source>
</evidence>